<gene>
    <name evidence="2" type="ORF">DXG03_003792</name>
</gene>
<dbReference type="Proteomes" id="UP000775547">
    <property type="component" value="Unassembled WGS sequence"/>
</dbReference>
<dbReference type="EMBL" id="JABCKV010000224">
    <property type="protein sequence ID" value="KAG5642019.1"/>
    <property type="molecule type" value="Genomic_DNA"/>
</dbReference>
<keyword evidence="3" id="KW-1185">Reference proteome</keyword>
<name>A0A9P7G3B2_9AGAR</name>
<feature type="compositionally biased region" description="Basic and acidic residues" evidence="1">
    <location>
        <begin position="50"/>
        <end position="61"/>
    </location>
</feature>
<dbReference type="AlphaFoldDB" id="A0A9P7G3B2"/>
<dbReference type="OrthoDB" id="3245714at2759"/>
<evidence type="ECO:0000313" key="3">
    <source>
        <dbReference type="Proteomes" id="UP000775547"/>
    </source>
</evidence>
<evidence type="ECO:0000313" key="2">
    <source>
        <dbReference type="EMBL" id="KAG5642019.1"/>
    </source>
</evidence>
<reference evidence="2" key="2">
    <citation type="submission" date="2021-10" db="EMBL/GenBank/DDBJ databases">
        <title>Phylogenomics reveals ancestral predisposition of the termite-cultivated fungus Termitomyces towards a domesticated lifestyle.</title>
        <authorList>
            <person name="Auxier B."/>
            <person name="Grum-Grzhimaylo A."/>
            <person name="Cardenas M.E."/>
            <person name="Lodge J.D."/>
            <person name="Laessoe T."/>
            <person name="Pedersen O."/>
            <person name="Smith M.E."/>
            <person name="Kuyper T.W."/>
            <person name="Franco-Molano E.A."/>
            <person name="Baroni T.J."/>
            <person name="Aanen D.K."/>
        </authorList>
    </citation>
    <scope>NUCLEOTIDE SEQUENCE</scope>
    <source>
        <strain evidence="2">AP01</strain>
        <tissue evidence="2">Mycelium</tissue>
    </source>
</reference>
<evidence type="ECO:0000256" key="1">
    <source>
        <dbReference type="SAM" id="MobiDB-lite"/>
    </source>
</evidence>
<sequence>MRRSSTAAFYSKVKPTAPSANAAPVVTPASDENSSPRLPKSPPPPTLSVKEARTWEHDRQRVKKTAELIKSKARKAQAAAHDGWSPAKLYQRHSSHSTVAVRTLLDDDQPVVAESEIDWDDVASPLRSSHVERDWELGREVVPPGRSEVPLTDLLIARKPRHVRGRSDFEVVPHIRSVIVLDDTTVPDVDFGEPWEHVDANEVNDHTPNPSYAKIAALN</sequence>
<accession>A0A9P7G3B2</accession>
<comment type="caution">
    <text evidence="2">The sequence shown here is derived from an EMBL/GenBank/DDBJ whole genome shotgun (WGS) entry which is preliminary data.</text>
</comment>
<reference evidence="2" key="1">
    <citation type="submission" date="2020-07" db="EMBL/GenBank/DDBJ databases">
        <authorList>
            <person name="Nieuwenhuis M."/>
            <person name="Van De Peppel L.J.J."/>
        </authorList>
    </citation>
    <scope>NUCLEOTIDE SEQUENCE</scope>
    <source>
        <strain evidence="2">AP01</strain>
        <tissue evidence="2">Mycelium</tissue>
    </source>
</reference>
<protein>
    <submittedName>
        <fullName evidence="2">Uncharacterized protein</fullName>
    </submittedName>
</protein>
<proteinExistence type="predicted"/>
<feature type="region of interest" description="Disordered" evidence="1">
    <location>
        <begin position="1"/>
        <end position="61"/>
    </location>
</feature>
<organism evidence="2 3">
    <name type="scientific">Asterophora parasitica</name>
    <dbReference type="NCBI Taxonomy" id="117018"/>
    <lineage>
        <taxon>Eukaryota</taxon>
        <taxon>Fungi</taxon>
        <taxon>Dikarya</taxon>
        <taxon>Basidiomycota</taxon>
        <taxon>Agaricomycotina</taxon>
        <taxon>Agaricomycetes</taxon>
        <taxon>Agaricomycetidae</taxon>
        <taxon>Agaricales</taxon>
        <taxon>Tricholomatineae</taxon>
        <taxon>Lyophyllaceae</taxon>
        <taxon>Asterophora</taxon>
    </lineage>
</organism>